<dbReference type="AlphaFoldDB" id="A0A371D420"/>
<evidence type="ECO:0000313" key="2">
    <source>
        <dbReference type="Proteomes" id="UP000256964"/>
    </source>
</evidence>
<keyword evidence="2" id="KW-1185">Reference proteome</keyword>
<dbReference type="EMBL" id="KZ857420">
    <property type="protein sequence ID" value="RDX47294.1"/>
    <property type="molecule type" value="Genomic_DNA"/>
</dbReference>
<name>A0A371D420_9APHY</name>
<sequence length="507" mass="57468">MAAILLAKAEGSDRLTHLSEDDARAPYATSKYLLPPYTRSSTTGLRFPQGWKREMRYGVCRRLAIHSRSNLFPQPHPRPTTFSSMTPYTAQAVDNELKVACKVLRRTITDLPTEILHMILSEVRRRRYAVKPCSLTCQTLRDVAVEYLQFKSVHLEDVSHFLTFIRQNPRVGKTVTNLHVRDSLADAKVVSDVKLLLPNLSSLYIHQVLFTPPSSRGDASDFDTSPLRLSRLTIGPHSSAPSFIPGLMYLLSLVETSQLHLYISDGYYGEDSFDAQCLAGRSAVKSIQLSRWPGKHMNQMARTIGALSKTLSADSLQHMCIEYDSKDTLRAYQTLFEYVGGNITTLTVVADAPFHYEERKKWADPLDDFNLLNIQACKKLESLTVPIYMPHAQPSQAVSHVVVGVLLHHAPPTLRHISIMLHDVHRPTTLGSRIAFKLQELDKIITQARFPHLEEFLLGINATDELMRKDRYWEQCVDAARRALPNLHARRLLKVKDERPYFGMRSG</sequence>
<proteinExistence type="predicted"/>
<dbReference type="OrthoDB" id="2758310at2759"/>
<dbReference type="Proteomes" id="UP000256964">
    <property type="component" value="Unassembled WGS sequence"/>
</dbReference>
<organism evidence="1 2">
    <name type="scientific">Lentinus brumalis</name>
    <dbReference type="NCBI Taxonomy" id="2498619"/>
    <lineage>
        <taxon>Eukaryota</taxon>
        <taxon>Fungi</taxon>
        <taxon>Dikarya</taxon>
        <taxon>Basidiomycota</taxon>
        <taxon>Agaricomycotina</taxon>
        <taxon>Agaricomycetes</taxon>
        <taxon>Polyporales</taxon>
        <taxon>Polyporaceae</taxon>
        <taxon>Lentinus</taxon>
    </lineage>
</organism>
<reference evidence="1 2" key="1">
    <citation type="journal article" date="2018" name="Biotechnol. Biofuels">
        <title>Integrative visual omics of the white-rot fungus Polyporus brumalis exposes the biotechnological potential of its oxidative enzymes for delignifying raw plant biomass.</title>
        <authorList>
            <person name="Miyauchi S."/>
            <person name="Rancon A."/>
            <person name="Drula E."/>
            <person name="Hage H."/>
            <person name="Chaduli D."/>
            <person name="Favel A."/>
            <person name="Grisel S."/>
            <person name="Henrissat B."/>
            <person name="Herpoel-Gimbert I."/>
            <person name="Ruiz-Duenas F.J."/>
            <person name="Chevret D."/>
            <person name="Hainaut M."/>
            <person name="Lin J."/>
            <person name="Wang M."/>
            <person name="Pangilinan J."/>
            <person name="Lipzen A."/>
            <person name="Lesage-Meessen L."/>
            <person name="Navarro D."/>
            <person name="Riley R."/>
            <person name="Grigoriev I.V."/>
            <person name="Zhou S."/>
            <person name="Raouche S."/>
            <person name="Rosso M.N."/>
        </authorList>
    </citation>
    <scope>NUCLEOTIDE SEQUENCE [LARGE SCALE GENOMIC DNA]</scope>
    <source>
        <strain evidence="1 2">BRFM 1820</strain>
    </source>
</reference>
<gene>
    <name evidence="1" type="ORF">OH76DRAFT_789971</name>
</gene>
<evidence type="ECO:0000313" key="1">
    <source>
        <dbReference type="EMBL" id="RDX47294.1"/>
    </source>
</evidence>
<evidence type="ECO:0008006" key="3">
    <source>
        <dbReference type="Google" id="ProtNLM"/>
    </source>
</evidence>
<accession>A0A371D420</accession>
<protein>
    <recommendedName>
        <fullName evidence="3">F-box domain-containing protein</fullName>
    </recommendedName>
</protein>